<name>A0A3G3K1N6_9BACL</name>
<dbReference type="SUPFAM" id="SSF48498">
    <property type="entry name" value="Tetracyclin repressor-like, C-terminal domain"/>
    <property type="match status" value="1"/>
</dbReference>
<dbReference type="Gene3D" id="1.10.357.10">
    <property type="entry name" value="Tetracycline Repressor, domain 2"/>
    <property type="match status" value="1"/>
</dbReference>
<feature type="DNA-binding region" description="H-T-H motif" evidence="4">
    <location>
        <begin position="53"/>
        <end position="72"/>
    </location>
</feature>
<evidence type="ECO:0000313" key="6">
    <source>
        <dbReference type="EMBL" id="AYQ74378.1"/>
    </source>
</evidence>
<dbReference type="InterPro" id="IPR036271">
    <property type="entry name" value="Tet_transcr_reg_TetR-rel_C_sf"/>
</dbReference>
<dbReference type="EMBL" id="CP033433">
    <property type="protein sequence ID" value="AYQ74378.1"/>
    <property type="molecule type" value="Genomic_DNA"/>
</dbReference>
<dbReference type="PRINTS" id="PR00455">
    <property type="entry name" value="HTHTETR"/>
</dbReference>
<dbReference type="Pfam" id="PF02909">
    <property type="entry name" value="TetR_C_1"/>
    <property type="match status" value="1"/>
</dbReference>
<dbReference type="PROSITE" id="PS50977">
    <property type="entry name" value="HTH_TETR_2"/>
    <property type="match status" value="1"/>
</dbReference>
<dbReference type="InterPro" id="IPR009057">
    <property type="entry name" value="Homeodomain-like_sf"/>
</dbReference>
<feature type="domain" description="HTH tetR-type" evidence="5">
    <location>
        <begin position="30"/>
        <end position="90"/>
    </location>
</feature>
<gene>
    <name evidence="6" type="ORF">EAV92_18470</name>
</gene>
<keyword evidence="7" id="KW-1185">Reference proteome</keyword>
<evidence type="ECO:0000256" key="3">
    <source>
        <dbReference type="ARBA" id="ARBA00023163"/>
    </source>
</evidence>
<sequence length="255" mass="28275">MDDELGESLPRGVALSWGLVKPPQRGPKREMSVEKIVDAAIAIADKEGLSALSMSRVAEALGFTTMSLYRYVPSKDDLLLLMQNAASKLEIPPDEDDTDWRQKIRVYVRASIQAFRDHPWFGDIPVTGVPLMPNNLQIVDWALRALDGLPLNDFEKMSTVLLVSSYARSVGIIQRDFDRAIQAGASPGSFTGLDYTNALRQLVTPDRFPNLHPLVASGVYTEESPQENPVGDDFDWGLERILDGIEAYLTAKKTK</sequence>
<dbReference type="InterPro" id="IPR001647">
    <property type="entry name" value="HTH_TetR"/>
</dbReference>
<dbReference type="PANTHER" id="PTHR30055:SF151">
    <property type="entry name" value="TRANSCRIPTIONAL REGULATORY PROTEIN"/>
    <property type="match status" value="1"/>
</dbReference>
<reference evidence="6 7" key="1">
    <citation type="submission" date="2018-10" db="EMBL/GenBank/DDBJ databases">
        <title>Genome Sequence of Cohnella sp.</title>
        <authorList>
            <person name="Srinivasan S."/>
            <person name="Kim M.K."/>
        </authorList>
    </citation>
    <scope>NUCLEOTIDE SEQUENCE [LARGE SCALE GENOMIC DNA]</scope>
    <source>
        <strain evidence="6 7">18JY8-7</strain>
    </source>
</reference>
<dbReference type="RefSeq" id="WP_123042459.1">
    <property type="nucleotide sequence ID" value="NZ_CP033433.1"/>
</dbReference>
<dbReference type="InterPro" id="IPR050109">
    <property type="entry name" value="HTH-type_TetR-like_transc_reg"/>
</dbReference>
<dbReference type="InterPro" id="IPR004111">
    <property type="entry name" value="Repressor_TetR_C"/>
</dbReference>
<keyword evidence="2 4" id="KW-0238">DNA-binding</keyword>
<dbReference type="GO" id="GO:0045892">
    <property type="term" value="P:negative regulation of DNA-templated transcription"/>
    <property type="evidence" value="ECO:0007669"/>
    <property type="project" value="InterPro"/>
</dbReference>
<dbReference type="KEGG" id="coh:EAV92_18470"/>
<dbReference type="GO" id="GO:0003700">
    <property type="term" value="F:DNA-binding transcription factor activity"/>
    <property type="evidence" value="ECO:0007669"/>
    <property type="project" value="TreeGrafter"/>
</dbReference>
<evidence type="ECO:0000256" key="4">
    <source>
        <dbReference type="PROSITE-ProRule" id="PRU00335"/>
    </source>
</evidence>
<dbReference type="SUPFAM" id="SSF46689">
    <property type="entry name" value="Homeodomain-like"/>
    <property type="match status" value="1"/>
</dbReference>
<keyword evidence="3" id="KW-0804">Transcription</keyword>
<dbReference type="Proteomes" id="UP000269097">
    <property type="component" value="Chromosome"/>
</dbReference>
<proteinExistence type="predicted"/>
<evidence type="ECO:0000313" key="7">
    <source>
        <dbReference type="Proteomes" id="UP000269097"/>
    </source>
</evidence>
<protein>
    <submittedName>
        <fullName evidence="6">TetR/AcrR family transcriptional regulator</fullName>
    </submittedName>
</protein>
<evidence type="ECO:0000259" key="5">
    <source>
        <dbReference type="PROSITE" id="PS50977"/>
    </source>
</evidence>
<dbReference type="AlphaFoldDB" id="A0A3G3K1N6"/>
<evidence type="ECO:0000256" key="1">
    <source>
        <dbReference type="ARBA" id="ARBA00023015"/>
    </source>
</evidence>
<dbReference type="Gene3D" id="1.10.10.60">
    <property type="entry name" value="Homeodomain-like"/>
    <property type="match status" value="1"/>
</dbReference>
<evidence type="ECO:0000256" key="2">
    <source>
        <dbReference type="ARBA" id="ARBA00023125"/>
    </source>
</evidence>
<accession>A0A3G3K1N6</accession>
<dbReference type="Pfam" id="PF00440">
    <property type="entry name" value="TetR_N"/>
    <property type="match status" value="1"/>
</dbReference>
<keyword evidence="1" id="KW-0805">Transcription regulation</keyword>
<dbReference type="PANTHER" id="PTHR30055">
    <property type="entry name" value="HTH-TYPE TRANSCRIPTIONAL REGULATOR RUTR"/>
    <property type="match status" value="1"/>
</dbReference>
<dbReference type="GO" id="GO:0000976">
    <property type="term" value="F:transcription cis-regulatory region binding"/>
    <property type="evidence" value="ECO:0007669"/>
    <property type="project" value="TreeGrafter"/>
</dbReference>
<organism evidence="6 7">
    <name type="scientific">Cohnella candidum</name>
    <dbReference type="NCBI Taxonomy" id="2674991"/>
    <lineage>
        <taxon>Bacteria</taxon>
        <taxon>Bacillati</taxon>
        <taxon>Bacillota</taxon>
        <taxon>Bacilli</taxon>
        <taxon>Bacillales</taxon>
        <taxon>Paenibacillaceae</taxon>
        <taxon>Cohnella</taxon>
    </lineage>
</organism>